<reference evidence="3 4" key="1">
    <citation type="submission" date="2014-12" db="EMBL/GenBank/DDBJ databases">
        <title>Denitrispirillum autotrophicum gen. nov., sp. nov., Denitrifying, Facultatively Autotrophic Bacteria Isolated from Rice Paddy Soil.</title>
        <authorList>
            <person name="Ishii S."/>
            <person name="Ashida N."/>
            <person name="Ohno H."/>
            <person name="Otsuka S."/>
            <person name="Yokota A."/>
            <person name="Senoo K."/>
        </authorList>
    </citation>
    <scope>NUCLEOTIDE SEQUENCE [LARGE SCALE GENOMIC DNA]</scope>
    <source>
        <strain evidence="3 4">TSA66</strain>
    </source>
</reference>
<dbReference type="EMBL" id="JWJG01000010">
    <property type="protein sequence ID" value="KIF84040.1"/>
    <property type="molecule type" value="Genomic_DNA"/>
</dbReference>
<dbReference type="EMBL" id="JWJG01000028">
    <property type="protein sequence ID" value="KIF80815.1"/>
    <property type="molecule type" value="Genomic_DNA"/>
</dbReference>
<evidence type="ECO:0000313" key="1">
    <source>
        <dbReference type="EMBL" id="KIF80778.1"/>
    </source>
</evidence>
<name>A0A0C2BS38_9BURK</name>
<dbReference type="RefSeq" id="WP_040038627.1">
    <property type="nucleotide sequence ID" value="NZ_JWJG01000010.1"/>
</dbReference>
<comment type="caution">
    <text evidence="3">The sequence shown here is derived from an EMBL/GenBank/DDBJ whole genome shotgun (WGS) entry which is preliminary data.</text>
</comment>
<dbReference type="Proteomes" id="UP000031572">
    <property type="component" value="Unassembled WGS sequence"/>
</dbReference>
<dbReference type="Pfam" id="PF11367">
    <property type="entry name" value="Tail_completion_gp17"/>
    <property type="match status" value="1"/>
</dbReference>
<keyword evidence="4" id="KW-1185">Reference proteome</keyword>
<evidence type="ECO:0008006" key="5">
    <source>
        <dbReference type="Google" id="ProtNLM"/>
    </source>
</evidence>
<organism evidence="3 4">
    <name type="scientific">Noviherbaspirillum autotrophicum</name>
    <dbReference type="NCBI Taxonomy" id="709839"/>
    <lineage>
        <taxon>Bacteria</taxon>
        <taxon>Pseudomonadati</taxon>
        <taxon>Pseudomonadota</taxon>
        <taxon>Betaproteobacteria</taxon>
        <taxon>Burkholderiales</taxon>
        <taxon>Oxalobacteraceae</taxon>
        <taxon>Noviherbaspirillum</taxon>
    </lineage>
</organism>
<dbReference type="InterPro" id="IPR021508">
    <property type="entry name" value="Gp17-like"/>
</dbReference>
<evidence type="ECO:0000313" key="3">
    <source>
        <dbReference type="EMBL" id="KIF84040.1"/>
    </source>
</evidence>
<dbReference type="AlphaFoldDB" id="A0A0C2BS38"/>
<gene>
    <name evidence="3" type="ORF">TSA66_00940</name>
    <name evidence="1" type="ORF">TSA66_08005</name>
    <name evidence="2" type="ORF">TSA66_08250</name>
</gene>
<sequence>MTVEADIFNLLKGLVSNHVYPDTAPAGTPRPYITFQQVGGIPLSFMEGAVPSKKNGRFQVNVWADGRTAASALALQAESAFITATTIQAVPLGGPIALHEDELKLYGTQQDFSVWSDR</sequence>
<proteinExistence type="predicted"/>
<protein>
    <recommendedName>
        <fullName evidence="5">DUF3168 domain-containing protein</fullName>
    </recommendedName>
</protein>
<dbReference type="STRING" id="709839.TSA66_00940"/>
<evidence type="ECO:0000313" key="4">
    <source>
        <dbReference type="Proteomes" id="UP000031572"/>
    </source>
</evidence>
<dbReference type="EMBL" id="JWJG01000028">
    <property type="protein sequence ID" value="KIF80778.1"/>
    <property type="molecule type" value="Genomic_DNA"/>
</dbReference>
<evidence type="ECO:0000313" key="2">
    <source>
        <dbReference type="EMBL" id="KIF80815.1"/>
    </source>
</evidence>
<accession>A0A0C2BS38</accession>
<dbReference type="OrthoDB" id="8612771at2"/>